<dbReference type="InterPro" id="IPR002999">
    <property type="entry name" value="Tudor"/>
</dbReference>
<evidence type="ECO:0000313" key="4">
    <source>
        <dbReference type="Proteomes" id="UP000606274"/>
    </source>
</evidence>
<sequence length="1361" mass="152171">MENLQVFYTNSRFQPPVEATCIVRHPEKKLWFRALVIETHQASEVTVLFVDYGETKRIPICELRRIDPEFLKLKGQAFRCCLYNLGYPFTHSSLGCSQDAMRQFQEFVDQASSMNVMLKCTVYAVMCNSQKVVFNVVDLESPFQSICGLLQQRGLADHAYKTAALPALRLDTYYYSSHSIKMGSEEDVCITYVNNVNQFFCHLRRNSVQIQELADQVDSLCNRLQSVKCPETFGNVCFAKHTDGLWYRGEFKSEPSFLVHFVDYGYTQQVEESDLLPVPVEATEIMTIPVQAVECGLSDVPEKGETQWTSAKYWRTQKRSDFEGNSGKSFNDDVQKDLTPVTAKQKLFQRGSNSEWKNAKPSVLKQAELPVKALTPGLAAEVFVSHCNSPCSFFVQLVTDERDICSLAEKLNDGQAKHVPVNPSDLSEGDLVCAMYPDDNCWYRAVVRNAVLSNTADVEFIDYGNTAEVSVINMSFLDQMFLQPRYSIHCSLSGVVNDDGDVASNFRTEIEKNAEAFLCKFIQHSGSVWEVKLEVNGQELFGSACSKDLNEVTPKSPDSGYNLCDYKNPDLSIGQTVAVYASVIIGPQLFWCQYAEGEKLQEISDIIQNIGCTSESSTLDAETIPVRSACIALFDEDQLWYRAKVTSIEKDMLSVLFVDYGNESNVKVSDIRPLPFEVSDVPPQAFACQLDGFDVSEGSWNDKAADQFFELINDQHLRVTIFKLATLCDMVSPLWVQLEREELNINDAMKTCWTRNSKKESYELENATIAASVCETEHIVRSKDPICASIDYLQNGSCISPPEEQEEGNDTLAEHVEQTESTPLLNETSVELAVILSQDGDRILTLAGTEKPETYGKSISLKDTNVNADFEDIHSNGPADVLEETQLESTDFTNKGAFTGSQECEDENRVETVETESPEDQSCEDVCGKANELVSKPEEDHEIVESDPESRAGESGCVNWYHVLKIYDDSSLAEKETAQEDLNCSQVIDFEDMDEEPNAGMDLVVSKEQINLAQDKEQDPCFADVFAKSDCENQDSDLDLNAPQEMNQMFVADVSLEHEPALETSSKLELAQNICRALVQIQGEETSPPAEEQKVDHVTETYELMEVIPAMPLEKAEETEQEAGQCFFSHELNEEPPDVVHPDITEEQPQDEHRGSSLGDLMPEFEKALQEDGIQGPDLDFDAPHAPQEKGEMFIVKVPVEQSEPAMENNPAVELAQDLKMQVQPVEEPEETNPPVDQQRVDHVTETCEQGDVLIEVIPAIPLDKALDVALDADPDNFVNETEQRSCETSDMIQVNMSDTGLPAADTEPSASQKPSDAEEQCVLAVTHLSLRVEDTANDDVVFVKEWQVMPPEVNESRGSE</sequence>
<dbReference type="SMART" id="SM00333">
    <property type="entry name" value="TUDOR"/>
    <property type="match status" value="4"/>
</dbReference>
<dbReference type="PANTHER" id="PTHR22948">
    <property type="entry name" value="TUDOR DOMAIN CONTAINING PROTEIN"/>
    <property type="match status" value="1"/>
</dbReference>
<feature type="domain" description="Tudor" evidence="2">
    <location>
        <begin position="425"/>
        <end position="484"/>
    </location>
</feature>
<gene>
    <name evidence="3" type="ORF">HF521_011871</name>
</gene>
<keyword evidence="4" id="KW-1185">Reference proteome</keyword>
<dbReference type="InterPro" id="IPR035437">
    <property type="entry name" value="SNase_OB-fold_sf"/>
</dbReference>
<feature type="domain" description="Tudor" evidence="2">
    <location>
        <begin position="14"/>
        <end position="73"/>
    </location>
</feature>
<evidence type="ECO:0000313" key="3">
    <source>
        <dbReference type="EMBL" id="KAF7690067.1"/>
    </source>
</evidence>
<organism evidence="3 4">
    <name type="scientific">Silurus meridionalis</name>
    <name type="common">Southern catfish</name>
    <name type="synonym">Silurus soldatovi meridionalis</name>
    <dbReference type="NCBI Taxonomy" id="175797"/>
    <lineage>
        <taxon>Eukaryota</taxon>
        <taxon>Metazoa</taxon>
        <taxon>Chordata</taxon>
        <taxon>Craniata</taxon>
        <taxon>Vertebrata</taxon>
        <taxon>Euteleostomi</taxon>
        <taxon>Actinopterygii</taxon>
        <taxon>Neopterygii</taxon>
        <taxon>Teleostei</taxon>
        <taxon>Ostariophysi</taxon>
        <taxon>Siluriformes</taxon>
        <taxon>Siluridae</taxon>
        <taxon>Silurus</taxon>
    </lineage>
</organism>
<feature type="domain" description="Tudor" evidence="2">
    <location>
        <begin position="623"/>
        <end position="681"/>
    </location>
</feature>
<proteinExistence type="predicted"/>
<feature type="region of interest" description="Disordered" evidence="1">
    <location>
        <begin position="1299"/>
        <end position="1319"/>
    </location>
</feature>
<dbReference type="SUPFAM" id="SSF63748">
    <property type="entry name" value="Tudor/PWWP/MBT"/>
    <property type="match status" value="4"/>
</dbReference>
<dbReference type="Pfam" id="PF00567">
    <property type="entry name" value="TUDOR"/>
    <property type="match status" value="4"/>
</dbReference>
<dbReference type="GO" id="GO:0030719">
    <property type="term" value="P:P granule organization"/>
    <property type="evidence" value="ECO:0007669"/>
    <property type="project" value="UniProtKB-ARBA"/>
</dbReference>
<evidence type="ECO:0000256" key="1">
    <source>
        <dbReference type="SAM" id="MobiDB-lite"/>
    </source>
</evidence>
<dbReference type="Proteomes" id="UP000606274">
    <property type="component" value="Unassembled WGS sequence"/>
</dbReference>
<dbReference type="PROSITE" id="PS50304">
    <property type="entry name" value="TUDOR"/>
    <property type="match status" value="4"/>
</dbReference>
<name>A0A8T0ACU0_SILME</name>
<dbReference type="Gene3D" id="2.40.50.90">
    <property type="match status" value="2"/>
</dbReference>
<dbReference type="Gene3D" id="2.30.30.140">
    <property type="match status" value="4"/>
</dbReference>
<dbReference type="PANTHER" id="PTHR22948:SF15">
    <property type="entry name" value="TUDOR DOMAIN-CONTAINING PROTEIN 6"/>
    <property type="match status" value="1"/>
</dbReference>
<protein>
    <recommendedName>
        <fullName evidence="2">Tudor domain-containing protein</fullName>
    </recommendedName>
</protein>
<evidence type="ECO:0000259" key="2">
    <source>
        <dbReference type="PROSITE" id="PS50304"/>
    </source>
</evidence>
<comment type="caution">
    <text evidence="3">The sequence shown here is derived from an EMBL/GenBank/DDBJ whole genome shotgun (WGS) entry which is preliminary data.</text>
</comment>
<dbReference type="InterPro" id="IPR050621">
    <property type="entry name" value="Tudor_domain_containing"/>
</dbReference>
<dbReference type="FunFam" id="2.30.30.140:FF:000018">
    <property type="entry name" value="Serine/threonine-protein kinase 31"/>
    <property type="match status" value="2"/>
</dbReference>
<accession>A0A8T0ACU0</accession>
<feature type="domain" description="Tudor" evidence="2">
    <location>
        <begin position="230"/>
        <end position="285"/>
    </location>
</feature>
<dbReference type="EMBL" id="JABFDY010000023">
    <property type="protein sequence ID" value="KAF7690067.1"/>
    <property type="molecule type" value="Genomic_DNA"/>
</dbReference>
<reference evidence="3" key="1">
    <citation type="submission" date="2020-08" db="EMBL/GenBank/DDBJ databases">
        <title>Chromosome-level assembly of Southern catfish (Silurus meridionalis) provides insights into visual adaptation to the nocturnal and benthic lifestyles.</title>
        <authorList>
            <person name="Zhang Y."/>
            <person name="Wang D."/>
            <person name="Peng Z."/>
        </authorList>
    </citation>
    <scope>NUCLEOTIDE SEQUENCE</scope>
    <source>
        <strain evidence="3">SWU-2019-XX</strain>
        <tissue evidence="3">Muscle</tissue>
    </source>
</reference>